<dbReference type="InterPro" id="IPR023395">
    <property type="entry name" value="MCP_dom_sf"/>
</dbReference>
<comment type="catalytic activity">
    <reaction evidence="11">
        <text>L-lysine(out) + L-arginine(in) = L-lysine(in) + L-arginine(out)</text>
        <dbReference type="Rhea" id="RHEA:70827"/>
        <dbReference type="ChEBI" id="CHEBI:32551"/>
        <dbReference type="ChEBI" id="CHEBI:32682"/>
    </reaction>
</comment>
<dbReference type="GO" id="GO:0015171">
    <property type="term" value="F:amino acid transmembrane transporter activity"/>
    <property type="evidence" value="ECO:0007669"/>
    <property type="project" value="UniProtKB-ARBA"/>
</dbReference>
<evidence type="ECO:0000256" key="6">
    <source>
        <dbReference type="ARBA" id="ARBA00022792"/>
    </source>
</evidence>
<evidence type="ECO:0000256" key="22">
    <source>
        <dbReference type="PROSITE-ProRule" id="PRU00282"/>
    </source>
</evidence>
<comment type="subcellular location">
    <subcellularLocation>
        <location evidence="1">Mitochondrion inner membrane</location>
        <topology evidence="1">Multi-pass membrane protein</topology>
    </subcellularLocation>
</comment>
<evidence type="ECO:0000256" key="8">
    <source>
        <dbReference type="ARBA" id="ARBA00022989"/>
    </source>
</evidence>
<reference evidence="25" key="1">
    <citation type="submission" date="2021-07" db="EMBL/GenBank/DDBJ databases">
        <title>Draft genome of Mortierella alpina, strain LL118, isolated from an aspen leaf litter sample.</title>
        <authorList>
            <person name="Yang S."/>
            <person name="Vinatzer B.A."/>
        </authorList>
    </citation>
    <scope>NUCLEOTIDE SEQUENCE</scope>
    <source>
        <strain evidence="25">LL118</strain>
    </source>
</reference>
<evidence type="ECO:0000256" key="14">
    <source>
        <dbReference type="ARBA" id="ARBA00051045"/>
    </source>
</evidence>
<dbReference type="GO" id="GO:0005743">
    <property type="term" value="C:mitochondrial inner membrane"/>
    <property type="evidence" value="ECO:0007669"/>
    <property type="project" value="UniProtKB-SubCell"/>
</dbReference>
<comment type="caution">
    <text evidence="25">The sequence shown here is derived from an EMBL/GenBank/DDBJ whole genome shotgun (WGS) entry which is preliminary data.</text>
</comment>
<dbReference type="PROSITE" id="PS50920">
    <property type="entry name" value="SOLCAR"/>
    <property type="match status" value="3"/>
</dbReference>
<evidence type="ECO:0000256" key="11">
    <source>
        <dbReference type="ARBA" id="ARBA00049090"/>
    </source>
</evidence>
<keyword evidence="9" id="KW-0496">Mitochondrion</keyword>
<dbReference type="GO" id="GO:0015101">
    <property type="term" value="F:organic cation transmembrane transporter activity"/>
    <property type="evidence" value="ECO:0007669"/>
    <property type="project" value="UniProtKB-ARBA"/>
</dbReference>
<gene>
    <name evidence="25" type="ORF">KVV02_001476</name>
</gene>
<comment type="catalytic activity">
    <reaction evidence="16">
        <text>N(omega)-methyl-L-arginine(in) + L-arginine(out) = N(omega)-methyl-L-arginine(out) + L-arginine(in)</text>
        <dbReference type="Rhea" id="RHEA:72803"/>
        <dbReference type="ChEBI" id="CHEBI:32682"/>
        <dbReference type="ChEBI" id="CHEBI:114953"/>
    </reaction>
</comment>
<evidence type="ECO:0000256" key="10">
    <source>
        <dbReference type="ARBA" id="ARBA00023136"/>
    </source>
</evidence>
<keyword evidence="4 22" id="KW-0812">Transmembrane</keyword>
<evidence type="ECO:0000256" key="2">
    <source>
        <dbReference type="ARBA" id="ARBA00006375"/>
    </source>
</evidence>
<comment type="catalytic activity">
    <reaction evidence="13">
        <text>L-histidine(out) + L-arginine(in) = L-histidine(in) + L-arginine(out)</text>
        <dbReference type="Rhea" id="RHEA:71063"/>
        <dbReference type="ChEBI" id="CHEBI:32682"/>
        <dbReference type="ChEBI" id="CHEBI:57595"/>
    </reaction>
</comment>
<dbReference type="PANTHER" id="PTHR45624:SF10">
    <property type="entry name" value="SLC (SOLUTE CARRIER) HOMOLOG"/>
    <property type="match status" value="1"/>
</dbReference>
<comment type="catalytic activity">
    <reaction evidence="12">
        <text>L-histidine(out) = L-histidine(in)</text>
        <dbReference type="Rhea" id="RHEA:72807"/>
        <dbReference type="ChEBI" id="CHEBI:57595"/>
    </reaction>
</comment>
<keyword evidence="5" id="KW-0677">Repeat</keyword>
<dbReference type="InterPro" id="IPR018108">
    <property type="entry name" value="MCP_transmembrane"/>
</dbReference>
<feature type="repeat" description="Solcar" evidence="22">
    <location>
        <begin position="228"/>
        <end position="315"/>
    </location>
</feature>
<name>A0A9P8AC54_MORAP</name>
<feature type="transmembrane region" description="Helical" evidence="24">
    <location>
        <begin position="82"/>
        <end position="105"/>
    </location>
</feature>
<evidence type="ECO:0000256" key="4">
    <source>
        <dbReference type="ARBA" id="ARBA00022692"/>
    </source>
</evidence>
<evidence type="ECO:0000256" key="9">
    <source>
        <dbReference type="ARBA" id="ARBA00023128"/>
    </source>
</evidence>
<keyword evidence="7" id="KW-0029">Amino-acid transport</keyword>
<evidence type="ECO:0000256" key="21">
    <source>
        <dbReference type="ARBA" id="ARBA00080567"/>
    </source>
</evidence>
<evidence type="ECO:0000256" key="19">
    <source>
        <dbReference type="ARBA" id="ARBA00078745"/>
    </source>
</evidence>
<evidence type="ECO:0000256" key="24">
    <source>
        <dbReference type="SAM" id="Phobius"/>
    </source>
</evidence>
<dbReference type="FunFam" id="1.50.40.10:FF:000037">
    <property type="entry name" value="Solute carrier family 25 member 29"/>
    <property type="match status" value="1"/>
</dbReference>
<keyword evidence="3 23" id="KW-0813">Transport</keyword>
<dbReference type="OrthoDB" id="14252at2759"/>
<comment type="catalytic activity">
    <reaction evidence="14">
        <text>L-homoarginine(in) + L-arginine(out) = L-homoarginine(out) + L-arginine(in)</text>
        <dbReference type="Rhea" id="RHEA:72799"/>
        <dbReference type="ChEBI" id="CHEBI:32682"/>
        <dbReference type="ChEBI" id="CHEBI:143006"/>
    </reaction>
</comment>
<protein>
    <recommendedName>
        <fullName evidence="17">Mitochondrial basic amino acids transporter</fullName>
    </recommendedName>
    <alternativeName>
        <fullName evidence="21">Carnitine/acylcarnitine translocase-like</fullName>
    </alternativeName>
    <alternativeName>
        <fullName evidence="20">Mitochondrial carnitine/acylcarnitine carrier protein CACL</fullName>
    </alternativeName>
    <alternativeName>
        <fullName evidence="19">Mitochondrial ornithine transporter 3</fullName>
    </alternativeName>
    <alternativeName>
        <fullName evidence="18">Solute carrier family 25 member 29</fullName>
    </alternativeName>
</protein>
<organism evidence="25 26">
    <name type="scientific">Mortierella alpina</name>
    <name type="common">Oleaginous fungus</name>
    <name type="synonym">Mortierella renispora</name>
    <dbReference type="NCBI Taxonomy" id="64518"/>
    <lineage>
        <taxon>Eukaryota</taxon>
        <taxon>Fungi</taxon>
        <taxon>Fungi incertae sedis</taxon>
        <taxon>Mucoromycota</taxon>
        <taxon>Mortierellomycotina</taxon>
        <taxon>Mortierellomycetes</taxon>
        <taxon>Mortierellales</taxon>
        <taxon>Mortierellaceae</taxon>
        <taxon>Mortierella</taxon>
    </lineage>
</organism>
<dbReference type="Proteomes" id="UP000717515">
    <property type="component" value="Unassembled WGS sequence"/>
</dbReference>
<evidence type="ECO:0000256" key="17">
    <source>
        <dbReference type="ARBA" id="ARBA00071763"/>
    </source>
</evidence>
<evidence type="ECO:0000256" key="15">
    <source>
        <dbReference type="ARBA" id="ARBA00051921"/>
    </source>
</evidence>
<keyword evidence="8 24" id="KW-1133">Transmembrane helix</keyword>
<dbReference type="PANTHER" id="PTHR45624">
    <property type="entry name" value="MITOCHONDRIAL BASIC AMINO ACIDS TRANSPORTER-RELATED"/>
    <property type="match status" value="1"/>
</dbReference>
<evidence type="ECO:0000256" key="18">
    <source>
        <dbReference type="ARBA" id="ARBA00076491"/>
    </source>
</evidence>
<evidence type="ECO:0000256" key="5">
    <source>
        <dbReference type="ARBA" id="ARBA00022737"/>
    </source>
</evidence>
<dbReference type="Gene3D" id="1.50.40.10">
    <property type="entry name" value="Mitochondrial carrier domain"/>
    <property type="match status" value="2"/>
</dbReference>
<feature type="repeat" description="Solcar" evidence="22">
    <location>
        <begin position="21"/>
        <end position="107"/>
    </location>
</feature>
<evidence type="ECO:0000313" key="25">
    <source>
        <dbReference type="EMBL" id="KAG9326549.1"/>
    </source>
</evidence>
<evidence type="ECO:0000313" key="26">
    <source>
        <dbReference type="Proteomes" id="UP000717515"/>
    </source>
</evidence>
<evidence type="ECO:0000256" key="12">
    <source>
        <dbReference type="ARBA" id="ARBA00050592"/>
    </source>
</evidence>
<evidence type="ECO:0000256" key="7">
    <source>
        <dbReference type="ARBA" id="ARBA00022970"/>
    </source>
</evidence>
<dbReference type="InterPro" id="IPR050567">
    <property type="entry name" value="Mitochondrial_Carrier"/>
</dbReference>
<evidence type="ECO:0000256" key="20">
    <source>
        <dbReference type="ARBA" id="ARBA00079387"/>
    </source>
</evidence>
<dbReference type="EMBL" id="JAIFTL010000017">
    <property type="protein sequence ID" value="KAG9326549.1"/>
    <property type="molecule type" value="Genomic_DNA"/>
</dbReference>
<feature type="transmembrane region" description="Helical" evidence="24">
    <location>
        <begin position="117"/>
        <end position="135"/>
    </location>
</feature>
<comment type="similarity">
    <text evidence="2 23">Belongs to the mitochondrial carrier (TC 2.A.29) family.</text>
</comment>
<comment type="catalytic activity">
    <reaction evidence="15">
        <text>L-ornithine(in) + L-arginine(out) = L-ornithine(out) + L-arginine(in)</text>
        <dbReference type="Rhea" id="RHEA:34991"/>
        <dbReference type="ChEBI" id="CHEBI:32682"/>
        <dbReference type="ChEBI" id="CHEBI:46911"/>
    </reaction>
</comment>
<feature type="repeat" description="Solcar" evidence="22">
    <location>
        <begin position="116"/>
        <end position="214"/>
    </location>
</feature>
<keyword evidence="6" id="KW-0999">Mitochondrion inner membrane</keyword>
<dbReference type="Pfam" id="PF00153">
    <property type="entry name" value="Mito_carr"/>
    <property type="match status" value="3"/>
</dbReference>
<evidence type="ECO:0000256" key="23">
    <source>
        <dbReference type="RuleBase" id="RU000488"/>
    </source>
</evidence>
<evidence type="ECO:0000256" key="16">
    <source>
        <dbReference type="ARBA" id="ARBA00052673"/>
    </source>
</evidence>
<keyword evidence="10 22" id="KW-0472">Membrane</keyword>
<dbReference type="GO" id="GO:1990575">
    <property type="term" value="P:mitochondrial L-ornithine transmembrane transport"/>
    <property type="evidence" value="ECO:0007669"/>
    <property type="project" value="UniProtKB-ARBA"/>
</dbReference>
<dbReference type="AlphaFoldDB" id="A0A9P8AC54"/>
<proteinExistence type="inferred from homology"/>
<evidence type="ECO:0000256" key="3">
    <source>
        <dbReference type="ARBA" id="ARBA00022448"/>
    </source>
</evidence>
<dbReference type="SUPFAM" id="SSF103506">
    <property type="entry name" value="Mitochondrial carrier"/>
    <property type="match status" value="1"/>
</dbReference>
<accession>A0A9P8AC54</accession>
<evidence type="ECO:0000256" key="13">
    <source>
        <dbReference type="ARBA" id="ARBA00050768"/>
    </source>
</evidence>
<evidence type="ECO:0000256" key="1">
    <source>
        <dbReference type="ARBA" id="ARBA00004448"/>
    </source>
</evidence>
<sequence>MLDCDESIALVHVQDQQPSGSDWTSNFLAGTIGGIAGLCVGHPWDTVKVRLQSKELAAKYSGTWNCFSTILKQEKVKGLYKGMASPMVGVALVNALLFGVYGFFMDIQMDNPGDDPTLMQIYLAGTGSGIVNSFISCPMELSKIRLQNQDQAAGAKITPGKLGANTFYKGPMDCFKQTYRQGGIRACYRGLWSTILRETSYGPYFLSYEIFCRALTPEGQRTQDLSSGRLVVAGGFAGIAGWLSTYPTDVIKTRIQAQHDSIPKAQQFKGVWDCTKHMYREEGFRVFFRGVNATVIRAFPCNAATFLVYSLAMRALIPSDEVALA</sequence>